<dbReference type="Proteomes" id="UP000234333">
    <property type="component" value="Unassembled WGS sequence"/>
</dbReference>
<organism evidence="1 2">
    <name type="scientific">Brevibacterium casei CIP 102111</name>
    <dbReference type="NCBI Taxonomy" id="1255625"/>
    <lineage>
        <taxon>Bacteria</taxon>
        <taxon>Bacillati</taxon>
        <taxon>Actinomycetota</taxon>
        <taxon>Actinomycetes</taxon>
        <taxon>Micrococcales</taxon>
        <taxon>Brevibacteriaceae</taxon>
        <taxon>Brevibacterium</taxon>
    </lineage>
</organism>
<dbReference type="AlphaFoldDB" id="A0A2H1IWD9"/>
<proteinExistence type="predicted"/>
<sequence length="119" mass="12466">MNANSNELRRLGEDLTAMGAQAQAGARDVVAKTAADITADAKVFAPVDTGNLRNSIGYDLSNQGGESSAEIGPTANYGLFVETGTSRMAPQPFLGPAFDRRAAGFEEAMGRLIDGTWRG</sequence>
<dbReference type="RefSeq" id="WP_101624043.1">
    <property type="nucleotide sequence ID" value="NZ_FXZC01000003.1"/>
</dbReference>
<accession>A0A2H1IWD9</accession>
<protein>
    <submittedName>
        <fullName evidence="1">Phage protein, HK97 gp10 family</fullName>
    </submittedName>
</protein>
<dbReference type="NCBIfam" id="TIGR01725">
    <property type="entry name" value="phge_HK97_gp10"/>
    <property type="match status" value="1"/>
</dbReference>
<gene>
    <name evidence="1" type="ORF">BC102111_01660</name>
</gene>
<name>A0A2H1IWD9_9MICO</name>
<evidence type="ECO:0000313" key="1">
    <source>
        <dbReference type="EMBL" id="SMX79506.1"/>
    </source>
</evidence>
<dbReference type="EMBL" id="FXZC01000003">
    <property type="protein sequence ID" value="SMX79506.1"/>
    <property type="molecule type" value="Genomic_DNA"/>
</dbReference>
<evidence type="ECO:0000313" key="2">
    <source>
        <dbReference type="Proteomes" id="UP000234333"/>
    </source>
</evidence>
<dbReference type="Pfam" id="PF04883">
    <property type="entry name" value="HK97-gp10_like"/>
    <property type="match status" value="1"/>
</dbReference>
<reference evidence="1 2" key="1">
    <citation type="submission" date="2017-03" db="EMBL/GenBank/DDBJ databases">
        <authorList>
            <person name="Afonso C.L."/>
            <person name="Miller P.J."/>
            <person name="Scott M.A."/>
            <person name="Spackman E."/>
            <person name="Goraichik I."/>
            <person name="Dimitrov K.M."/>
            <person name="Suarez D.L."/>
            <person name="Swayne D.E."/>
        </authorList>
    </citation>
    <scope>NUCLEOTIDE SEQUENCE [LARGE SCALE GENOMIC DNA]</scope>
    <source>
        <strain evidence="1 2">CIP 102111</strain>
    </source>
</reference>
<dbReference type="InterPro" id="IPR010064">
    <property type="entry name" value="HK97-gp10_tail"/>
</dbReference>
<dbReference type="GeneID" id="99775352"/>